<accession>A0AAJ0AF30</accession>
<evidence type="ECO:0000313" key="3">
    <source>
        <dbReference type="Proteomes" id="UP001224890"/>
    </source>
</evidence>
<evidence type="ECO:0000313" key="2">
    <source>
        <dbReference type="EMBL" id="KAK1671147.1"/>
    </source>
</evidence>
<dbReference type="RefSeq" id="XP_060425150.1">
    <property type="nucleotide sequence ID" value="XM_060572858.1"/>
</dbReference>
<dbReference type="Proteomes" id="UP001224890">
    <property type="component" value="Unassembled WGS sequence"/>
</dbReference>
<feature type="region of interest" description="Disordered" evidence="1">
    <location>
        <begin position="420"/>
        <end position="441"/>
    </location>
</feature>
<name>A0AAJ0AF30_9PEZI</name>
<dbReference type="AlphaFoldDB" id="A0AAJ0AF30"/>
<gene>
    <name evidence="2" type="ORF">BDP55DRAFT_636174</name>
</gene>
<feature type="region of interest" description="Disordered" evidence="1">
    <location>
        <begin position="159"/>
        <end position="181"/>
    </location>
</feature>
<dbReference type="PANTHER" id="PTHR35391">
    <property type="entry name" value="C2H2-TYPE DOMAIN-CONTAINING PROTEIN-RELATED"/>
    <property type="match status" value="1"/>
</dbReference>
<protein>
    <recommendedName>
        <fullName evidence="4">C2H2-type domain-containing protein</fullName>
    </recommendedName>
</protein>
<feature type="region of interest" description="Disordered" evidence="1">
    <location>
        <begin position="271"/>
        <end position="291"/>
    </location>
</feature>
<proteinExistence type="predicted"/>
<sequence>MSLSLDPVGASLIEFSSGPGELQVHEPDSGTASRDVPSVARILCIAAVRELKGVVRLAELRDDLSRSNGHCLKKACDTLTLWASGYGIPEGDLDEALATSWILQRSVLELLVSIGNLMLNKLIPLLNPGAEVDTGPFTLNKAISDASWVLSEGLQRHRRTEISSGDESDSSSDSTASEDHELERALQDIDISVQCLLDLGPLINGHVRDYKIIEVPHSGDAVTSFKPHQIFTNILSYRYPEAPKDLLDRLARANLERFLRTDNLRTENADDAKFAENGPGPSEFSDSGVGMSTHTDTSYAATLMSYRQKSSHSVKIPPLSEAAKQGEHLECMACGGKVCFRDNSNWKSVKFWHDKRPGVDSISTGSTYSWTSDHGHDVDKETQHSVCPLCQETLQGSKSDIVEHLAAHLEEISLSALPATVDTDGDAPQDERQGQAMAETRDFPVSTSSSVFRYPNEQYLLDLTNMDGLSTPLPHDYQTVMPMLTTDFVGRANKGTRVTRPYSCVCCSPPKTGSRWIVITRPKEERSFSAVILVVPKFLLARTI</sequence>
<dbReference type="EMBL" id="JAHMHR010000050">
    <property type="protein sequence ID" value="KAK1671147.1"/>
    <property type="molecule type" value="Genomic_DNA"/>
</dbReference>
<comment type="caution">
    <text evidence="2">The sequence shown here is derived from an EMBL/GenBank/DDBJ whole genome shotgun (WGS) entry which is preliminary data.</text>
</comment>
<reference evidence="2" key="1">
    <citation type="submission" date="2021-06" db="EMBL/GenBank/DDBJ databases">
        <title>Comparative genomics, transcriptomics and evolutionary studies reveal genomic signatures of adaptation to plant cell wall in hemibiotrophic fungi.</title>
        <authorList>
            <consortium name="DOE Joint Genome Institute"/>
            <person name="Baroncelli R."/>
            <person name="Diaz J.F."/>
            <person name="Benocci T."/>
            <person name="Peng M."/>
            <person name="Battaglia E."/>
            <person name="Haridas S."/>
            <person name="Andreopoulos W."/>
            <person name="Labutti K."/>
            <person name="Pangilinan J."/>
            <person name="Floch G.L."/>
            <person name="Makela M.R."/>
            <person name="Henrissat B."/>
            <person name="Grigoriev I.V."/>
            <person name="Crouch J.A."/>
            <person name="De Vries R.P."/>
            <person name="Sukno S.A."/>
            <person name="Thon M.R."/>
        </authorList>
    </citation>
    <scope>NUCLEOTIDE SEQUENCE</scope>
    <source>
        <strain evidence="2">CBS 193.32</strain>
    </source>
</reference>
<evidence type="ECO:0000256" key="1">
    <source>
        <dbReference type="SAM" id="MobiDB-lite"/>
    </source>
</evidence>
<keyword evidence="3" id="KW-1185">Reference proteome</keyword>
<evidence type="ECO:0008006" key="4">
    <source>
        <dbReference type="Google" id="ProtNLM"/>
    </source>
</evidence>
<organism evidence="2 3">
    <name type="scientific">Colletotrichum godetiae</name>
    <dbReference type="NCBI Taxonomy" id="1209918"/>
    <lineage>
        <taxon>Eukaryota</taxon>
        <taxon>Fungi</taxon>
        <taxon>Dikarya</taxon>
        <taxon>Ascomycota</taxon>
        <taxon>Pezizomycotina</taxon>
        <taxon>Sordariomycetes</taxon>
        <taxon>Hypocreomycetidae</taxon>
        <taxon>Glomerellales</taxon>
        <taxon>Glomerellaceae</taxon>
        <taxon>Colletotrichum</taxon>
        <taxon>Colletotrichum acutatum species complex</taxon>
    </lineage>
</organism>
<dbReference type="PANTHER" id="PTHR35391:SF5">
    <property type="entry name" value="DUF6590 DOMAIN-CONTAINING PROTEIN"/>
    <property type="match status" value="1"/>
</dbReference>
<dbReference type="GeneID" id="85457384"/>